<dbReference type="Pfam" id="PF04313">
    <property type="entry name" value="HSDR_N"/>
    <property type="match status" value="1"/>
</dbReference>
<dbReference type="PIRSF" id="PIRSF035009">
    <property type="entry name" value="UCP035009_HSDR_N"/>
    <property type="match status" value="1"/>
</dbReference>
<keyword evidence="2" id="KW-0378">Hydrolase</keyword>
<accession>A0A7Y7LYL1</accession>
<dbReference type="InterPro" id="IPR017035">
    <property type="entry name" value="UCP035009_HsdR_All3000-type"/>
</dbReference>
<evidence type="ECO:0000259" key="1">
    <source>
        <dbReference type="Pfam" id="PF04313"/>
    </source>
</evidence>
<dbReference type="GO" id="GO:0005524">
    <property type="term" value="F:ATP binding"/>
    <property type="evidence" value="ECO:0007669"/>
    <property type="project" value="UniProtKB-KW"/>
</dbReference>
<evidence type="ECO:0000313" key="2">
    <source>
        <dbReference type="EMBL" id="NVM93818.1"/>
    </source>
</evidence>
<evidence type="ECO:0000313" key="3">
    <source>
        <dbReference type="Proteomes" id="UP000543556"/>
    </source>
</evidence>
<keyword evidence="2" id="KW-0540">Nuclease</keyword>
<dbReference type="EMBL" id="JAAMFM010000002">
    <property type="protein sequence ID" value="NVM93818.1"/>
    <property type="molecule type" value="Genomic_DNA"/>
</dbReference>
<dbReference type="GO" id="GO:0009307">
    <property type="term" value="P:DNA restriction-modification system"/>
    <property type="evidence" value="ECO:0007669"/>
    <property type="project" value="UniProtKB-KW"/>
</dbReference>
<dbReference type="InterPro" id="IPR007409">
    <property type="entry name" value="Restrct_endonuc_type1_HsdR_N"/>
</dbReference>
<dbReference type="GO" id="GO:0009035">
    <property type="term" value="F:type I site-specific deoxyribonuclease activity"/>
    <property type="evidence" value="ECO:0007669"/>
    <property type="project" value="UniProtKB-EC"/>
</dbReference>
<gene>
    <name evidence="2" type="ORF">G6034_02625</name>
</gene>
<comment type="caution">
    <text evidence="2">The sequence shown here is derived from an EMBL/GenBank/DDBJ whole genome shotgun (WGS) entry which is preliminary data.</text>
</comment>
<organism evidence="2 3">
    <name type="scientific">Arthrobacter wenxiniae</name>
    <dbReference type="NCBI Taxonomy" id="2713570"/>
    <lineage>
        <taxon>Bacteria</taxon>
        <taxon>Bacillati</taxon>
        <taxon>Actinomycetota</taxon>
        <taxon>Actinomycetes</taxon>
        <taxon>Micrococcales</taxon>
        <taxon>Micrococcaceae</taxon>
        <taxon>Arthrobacter</taxon>
    </lineage>
</organism>
<keyword evidence="3" id="KW-1185">Reference proteome</keyword>
<proteinExistence type="predicted"/>
<name>A0A7Y7LYL1_9MICC</name>
<keyword evidence="2" id="KW-0255">Endonuclease</keyword>
<protein>
    <submittedName>
        <fullName evidence="2">Restriction endonuclease</fullName>
    </submittedName>
</protein>
<dbReference type="GO" id="GO:0003677">
    <property type="term" value="F:DNA binding"/>
    <property type="evidence" value="ECO:0007669"/>
    <property type="project" value="UniProtKB-KW"/>
</dbReference>
<reference evidence="2 3" key="1">
    <citation type="submission" date="2020-02" db="EMBL/GenBank/DDBJ databases">
        <title>Genome sequence of strain AETb3-4.</title>
        <authorList>
            <person name="Gao J."/>
            <person name="Zhang X."/>
        </authorList>
    </citation>
    <scope>NUCLEOTIDE SEQUENCE [LARGE SCALE GENOMIC DNA]</scope>
    <source>
        <strain evidence="2 3">AETb3-4</strain>
    </source>
</reference>
<sequence length="363" mass="41032">MDFIEKLAALSTKVQSQKSVIETEEATKNAFIMPFISAVLGYDVFNPLEVVPEFTADVGIKRGEKIDYAIMRDGDIQILIECKRTNGELKVEHASQLFRYFAATNARIAILTNGEVYQFYTDLDAPNRMDSKPYLVSDLNDVDETLIPELQKLTKADFDLDSVISSAEELKYVGQLKRAIGSLFRDPEDDWVKYLTAKVYEGQFTQKVREQFRGLVAKASRQYLTDQVNDRLKTALGQPTGIASPEPQKSPTVESASAVEAHLESDDGIVTTVAETQGFQIVRAILCSDVRASRVSPRDAKSYFAIFLDDNNRKPLARLHFNRTQKYLGTFDVEKNETRHPIEALEDIYNFADVLRETLRNYA</sequence>
<dbReference type="RefSeq" id="WP_176633652.1">
    <property type="nucleotide sequence ID" value="NZ_JAAMFM010000002.1"/>
</dbReference>
<dbReference type="Proteomes" id="UP000543556">
    <property type="component" value="Unassembled WGS sequence"/>
</dbReference>
<feature type="domain" description="Restriction endonuclease type I HsdR N-terminal" evidence="1">
    <location>
        <begin position="46"/>
        <end position="128"/>
    </location>
</feature>
<dbReference type="AlphaFoldDB" id="A0A7Y7LYL1"/>